<dbReference type="CDD" id="cd06261">
    <property type="entry name" value="TM_PBP2"/>
    <property type="match status" value="1"/>
</dbReference>
<keyword evidence="3" id="KW-1003">Cell membrane</keyword>
<evidence type="ECO:0000259" key="9">
    <source>
        <dbReference type="PROSITE" id="PS50928"/>
    </source>
</evidence>
<dbReference type="InterPro" id="IPR035906">
    <property type="entry name" value="MetI-like_sf"/>
</dbReference>
<feature type="transmembrane region" description="Helical" evidence="8">
    <location>
        <begin position="187"/>
        <end position="207"/>
    </location>
</feature>
<dbReference type="SUPFAM" id="SSF161098">
    <property type="entry name" value="MetI-like"/>
    <property type="match status" value="1"/>
</dbReference>
<name>A0A078M3M9_9BACL</name>
<evidence type="ECO:0000313" key="10">
    <source>
        <dbReference type="EMBL" id="CDZ99326.1"/>
    </source>
</evidence>
<dbReference type="NCBIfam" id="TIGR01726">
    <property type="entry name" value="HEQRo_perm_3TM"/>
    <property type="match status" value="1"/>
</dbReference>
<feature type="transmembrane region" description="Helical" evidence="8">
    <location>
        <begin position="88"/>
        <end position="105"/>
    </location>
</feature>
<keyword evidence="7 8" id="KW-0472">Membrane</keyword>
<dbReference type="GO" id="GO:0022857">
    <property type="term" value="F:transmembrane transporter activity"/>
    <property type="evidence" value="ECO:0007669"/>
    <property type="project" value="InterPro"/>
</dbReference>
<dbReference type="InterPro" id="IPR000515">
    <property type="entry name" value="MetI-like"/>
</dbReference>
<reference evidence="10" key="1">
    <citation type="submission" date="2014-07" db="EMBL/GenBank/DDBJ databases">
        <authorList>
            <person name="Urmite Genomes Urmite Genomes"/>
        </authorList>
    </citation>
    <scope>NUCLEOTIDE SEQUENCE</scope>
    <source>
        <strain evidence="10">13S34_air</strain>
    </source>
</reference>
<dbReference type="PANTHER" id="PTHR30614">
    <property type="entry name" value="MEMBRANE COMPONENT OF AMINO ACID ABC TRANSPORTER"/>
    <property type="match status" value="1"/>
</dbReference>
<dbReference type="PATRIC" id="fig|1461583.4.peg.45"/>
<evidence type="ECO:0000256" key="3">
    <source>
        <dbReference type="ARBA" id="ARBA00022475"/>
    </source>
</evidence>
<dbReference type="PANTHER" id="PTHR30614:SF0">
    <property type="entry name" value="L-CYSTINE TRANSPORT SYSTEM PERMEASE PROTEIN TCYL"/>
    <property type="match status" value="1"/>
</dbReference>
<evidence type="ECO:0000256" key="1">
    <source>
        <dbReference type="ARBA" id="ARBA00004651"/>
    </source>
</evidence>
<evidence type="ECO:0000256" key="4">
    <source>
        <dbReference type="ARBA" id="ARBA00022692"/>
    </source>
</evidence>
<gene>
    <name evidence="10" type="primary">tcyB</name>
    <name evidence="10" type="ORF">BN1050_00045</name>
</gene>
<dbReference type="Gene3D" id="1.10.3720.10">
    <property type="entry name" value="MetI-like"/>
    <property type="match status" value="1"/>
</dbReference>
<dbReference type="GO" id="GO:0043190">
    <property type="term" value="C:ATP-binding cassette (ABC) transporter complex"/>
    <property type="evidence" value="ECO:0007669"/>
    <property type="project" value="InterPro"/>
</dbReference>
<organism evidence="10">
    <name type="scientific">Metalysinibacillus saudimassiliensis</name>
    <dbReference type="NCBI Taxonomy" id="1461583"/>
    <lineage>
        <taxon>Bacteria</taxon>
        <taxon>Bacillati</taxon>
        <taxon>Bacillota</taxon>
        <taxon>Bacilli</taxon>
        <taxon>Bacillales</taxon>
        <taxon>Caryophanaceae</taxon>
        <taxon>Metalysinibacillus</taxon>
    </lineage>
</organism>
<evidence type="ECO:0000256" key="7">
    <source>
        <dbReference type="ARBA" id="ARBA00023136"/>
    </source>
</evidence>
<dbReference type="PROSITE" id="PS50928">
    <property type="entry name" value="ABC_TM1"/>
    <property type="match status" value="1"/>
</dbReference>
<dbReference type="Pfam" id="PF00528">
    <property type="entry name" value="BPD_transp_1"/>
    <property type="match status" value="1"/>
</dbReference>
<feature type="transmembrane region" description="Helical" evidence="8">
    <location>
        <begin position="56"/>
        <end position="76"/>
    </location>
</feature>
<keyword evidence="2 8" id="KW-0813">Transport</keyword>
<keyword evidence="6 8" id="KW-1133">Transmembrane helix</keyword>
<evidence type="ECO:0000256" key="2">
    <source>
        <dbReference type="ARBA" id="ARBA00022448"/>
    </source>
</evidence>
<keyword evidence="4 8" id="KW-0812">Transmembrane</keyword>
<dbReference type="EMBL" id="LN483073">
    <property type="protein sequence ID" value="CDZ99326.1"/>
    <property type="molecule type" value="Genomic_DNA"/>
</dbReference>
<evidence type="ECO:0000256" key="6">
    <source>
        <dbReference type="ARBA" id="ARBA00022989"/>
    </source>
</evidence>
<dbReference type="InterPro" id="IPR010065">
    <property type="entry name" value="AA_ABC_transptr_permease_3TM"/>
</dbReference>
<sequence length="219" mass="24057">MNRELTVLLESFWPILKAGLTMTIPLSIISFAIALVIAVAVALIKLSNIRVLKFFVAIYVWIFRGTPLLVQLFIAFYGLPKLGLTLDAWTAAIVVLALNTGAYASESIRAAILSIPKGQWEAAESLGMTYPQIFKRVIAPQAVRISLPPVTNDFIDLVKGTSLVASITIAEMFMIGQQITARTYEPLAIYSLVAFFYLMFCTVLTIAQSKLEKSASAYI</sequence>
<proteinExistence type="inferred from homology"/>
<feature type="domain" description="ABC transmembrane type-1" evidence="9">
    <location>
        <begin position="20"/>
        <end position="208"/>
    </location>
</feature>
<comment type="subcellular location">
    <subcellularLocation>
        <location evidence="1 8">Cell membrane</location>
        <topology evidence="1 8">Multi-pass membrane protein</topology>
    </subcellularLocation>
</comment>
<dbReference type="AlphaFoldDB" id="A0A078M3M9"/>
<dbReference type="HOGENOM" id="CLU_019602_1_4_9"/>
<evidence type="ECO:0000256" key="5">
    <source>
        <dbReference type="ARBA" id="ARBA00022970"/>
    </source>
</evidence>
<accession>A0A078M3M9</accession>
<feature type="transmembrane region" description="Helical" evidence="8">
    <location>
        <begin position="20"/>
        <end position="44"/>
    </location>
</feature>
<keyword evidence="5" id="KW-0029">Amino-acid transport</keyword>
<protein>
    <submittedName>
        <fullName evidence="10">L-cystine transport system permease protein TcyB</fullName>
    </submittedName>
</protein>
<comment type="similarity">
    <text evidence="8">Belongs to the binding-protein-dependent transport system permease family.</text>
</comment>
<dbReference type="GO" id="GO:0006865">
    <property type="term" value="P:amino acid transport"/>
    <property type="evidence" value="ECO:0007669"/>
    <property type="project" value="UniProtKB-KW"/>
</dbReference>
<dbReference type="InterPro" id="IPR043429">
    <property type="entry name" value="ArtM/GltK/GlnP/TcyL/YhdX-like"/>
</dbReference>
<evidence type="ECO:0000256" key="8">
    <source>
        <dbReference type="RuleBase" id="RU363032"/>
    </source>
</evidence>